<keyword evidence="5 13" id="KW-0436">Ligase</keyword>
<evidence type="ECO:0000256" key="5">
    <source>
        <dbReference type="ARBA" id="ARBA00022598"/>
    </source>
</evidence>
<dbReference type="SUPFAM" id="SSF55681">
    <property type="entry name" value="Class II aaRS and biotin synthetases"/>
    <property type="match status" value="1"/>
</dbReference>
<dbReference type="InterPro" id="IPR006195">
    <property type="entry name" value="aa-tRNA-synth_II"/>
</dbReference>
<keyword evidence="9 13" id="KW-0460">Magnesium</keyword>
<dbReference type="HAMAP" id="MF_00281">
    <property type="entry name" value="Phe_tRNA_synth_alpha1"/>
    <property type="match status" value="1"/>
</dbReference>
<evidence type="ECO:0000256" key="4">
    <source>
        <dbReference type="ARBA" id="ARBA00022490"/>
    </source>
</evidence>
<evidence type="ECO:0000313" key="16">
    <source>
        <dbReference type="Proteomes" id="UP000253570"/>
    </source>
</evidence>
<evidence type="ECO:0000256" key="13">
    <source>
        <dbReference type="HAMAP-Rule" id="MF_00281"/>
    </source>
</evidence>
<evidence type="ECO:0000256" key="7">
    <source>
        <dbReference type="ARBA" id="ARBA00022741"/>
    </source>
</evidence>
<dbReference type="Proteomes" id="UP000253570">
    <property type="component" value="Unassembled WGS sequence"/>
</dbReference>
<keyword evidence="10 13" id="KW-0648">Protein biosynthesis</keyword>
<evidence type="ECO:0000313" key="15">
    <source>
        <dbReference type="EMBL" id="RCL72028.1"/>
    </source>
</evidence>
<comment type="catalytic activity">
    <reaction evidence="12 13">
        <text>tRNA(Phe) + L-phenylalanine + ATP = L-phenylalanyl-tRNA(Phe) + AMP + diphosphate + H(+)</text>
        <dbReference type="Rhea" id="RHEA:19413"/>
        <dbReference type="Rhea" id="RHEA-COMP:9668"/>
        <dbReference type="Rhea" id="RHEA-COMP:9699"/>
        <dbReference type="ChEBI" id="CHEBI:15378"/>
        <dbReference type="ChEBI" id="CHEBI:30616"/>
        <dbReference type="ChEBI" id="CHEBI:33019"/>
        <dbReference type="ChEBI" id="CHEBI:58095"/>
        <dbReference type="ChEBI" id="CHEBI:78442"/>
        <dbReference type="ChEBI" id="CHEBI:78531"/>
        <dbReference type="ChEBI" id="CHEBI:456215"/>
        <dbReference type="EC" id="6.1.1.20"/>
    </reaction>
</comment>
<evidence type="ECO:0000256" key="3">
    <source>
        <dbReference type="ARBA" id="ARBA00011209"/>
    </source>
</evidence>
<feature type="domain" description="Aminoacyl-transfer RNA synthetases class-II family profile" evidence="14">
    <location>
        <begin position="115"/>
        <end position="325"/>
    </location>
</feature>
<dbReference type="Pfam" id="PF02912">
    <property type="entry name" value="Phe_tRNA-synt_N"/>
    <property type="match status" value="1"/>
</dbReference>
<keyword evidence="6 13" id="KW-0479">Metal-binding</keyword>
<dbReference type="SUPFAM" id="SSF46589">
    <property type="entry name" value="tRNA-binding arm"/>
    <property type="match status" value="1"/>
</dbReference>
<evidence type="ECO:0000256" key="6">
    <source>
        <dbReference type="ARBA" id="ARBA00022723"/>
    </source>
</evidence>
<accession>A0A368DJK6</accession>
<keyword evidence="8 13" id="KW-0067">ATP-binding</keyword>
<comment type="cofactor">
    <cofactor evidence="13">
        <name>Mg(2+)</name>
        <dbReference type="ChEBI" id="CHEBI:18420"/>
    </cofactor>
    <text evidence="13">Binds 2 magnesium ions per tetramer.</text>
</comment>
<dbReference type="Gene3D" id="3.30.930.10">
    <property type="entry name" value="Bira Bifunctional Protein, Domain 2"/>
    <property type="match status" value="1"/>
</dbReference>
<dbReference type="InterPro" id="IPR045864">
    <property type="entry name" value="aa-tRNA-synth_II/BPL/LPL"/>
</dbReference>
<dbReference type="PANTHER" id="PTHR11538">
    <property type="entry name" value="PHENYLALANYL-TRNA SYNTHETASE"/>
    <property type="match status" value="1"/>
</dbReference>
<dbReference type="GO" id="GO:0004826">
    <property type="term" value="F:phenylalanine-tRNA ligase activity"/>
    <property type="evidence" value="ECO:0007669"/>
    <property type="project" value="UniProtKB-UniRule"/>
</dbReference>
<name>A0A368DJK6_9PROT</name>
<dbReference type="InterPro" id="IPR004188">
    <property type="entry name" value="Phe-tRNA_ligase_II_N"/>
</dbReference>
<evidence type="ECO:0000256" key="12">
    <source>
        <dbReference type="ARBA" id="ARBA00049255"/>
    </source>
</evidence>
<protein>
    <recommendedName>
        <fullName evidence="13">Phenylalanine--tRNA ligase alpha subunit</fullName>
        <ecNumber evidence="13">6.1.1.20</ecNumber>
    </recommendedName>
    <alternativeName>
        <fullName evidence="13">Phenylalanyl-tRNA synthetase alpha subunit</fullName>
        <shortName evidence="13">PheRS</shortName>
    </alternativeName>
</protein>
<dbReference type="InterPro" id="IPR004529">
    <property type="entry name" value="Phe-tRNA-synth_IIc_asu"/>
</dbReference>
<dbReference type="FunFam" id="3.30.930.10:FF:000003">
    <property type="entry name" value="Phenylalanine--tRNA ligase alpha subunit"/>
    <property type="match status" value="1"/>
</dbReference>
<dbReference type="GO" id="GO:0005524">
    <property type="term" value="F:ATP binding"/>
    <property type="evidence" value="ECO:0007669"/>
    <property type="project" value="UniProtKB-UniRule"/>
</dbReference>
<evidence type="ECO:0000256" key="1">
    <source>
        <dbReference type="ARBA" id="ARBA00004496"/>
    </source>
</evidence>
<dbReference type="GO" id="GO:0005737">
    <property type="term" value="C:cytoplasm"/>
    <property type="evidence" value="ECO:0007669"/>
    <property type="project" value="UniProtKB-SubCell"/>
</dbReference>
<organism evidence="15 16">
    <name type="scientific">PS1 clade bacterium</name>
    <dbReference type="NCBI Taxonomy" id="2175152"/>
    <lineage>
        <taxon>Bacteria</taxon>
        <taxon>Pseudomonadati</taxon>
        <taxon>Pseudomonadota</taxon>
        <taxon>Alphaproteobacteria</taxon>
        <taxon>PS1 clade</taxon>
    </lineage>
</organism>
<sequence length="362" mass="41378">MNKFDEISKLKEQITRVISKVQTLDQLESIRVAYLGKKGTITSLLKKISLQSPEDRKDFGEQVNILKRKTSEEIDRFKSNLFNEELTEKISKNKIDVTLPIPESGIDIGKIHPITQVTEEIIEIFSDMDFDIAEGPDIENDHNNFNALNIPESHPARQMVDTFYLPQVGGETRLLRTHTSPVQIRTMLSKKPPIRIIAPGRTYRSDSDQTHTPMFHQVEGLVIDSDSNMGQLKWVLEEFCKAFFEVPSIKMRLRPSYFPFTEPSLEVDIACHKSNNQLIVGEGEDWLEVLGSGMVHPQVLRNVNLDPSVYKGFAFGMGIDRLAMLKYGMTDLRAFFDSDLRWLRHYGFKVFDIPSLSKGLSE</sequence>
<dbReference type="InterPro" id="IPR022911">
    <property type="entry name" value="Phe_tRNA_ligase_alpha1_bac"/>
</dbReference>
<keyword evidence="7 13" id="KW-0547">Nucleotide-binding</keyword>
<keyword evidence="11 13" id="KW-0030">Aminoacyl-tRNA synthetase</keyword>
<dbReference type="GO" id="GO:0006432">
    <property type="term" value="P:phenylalanyl-tRNA aminoacylation"/>
    <property type="evidence" value="ECO:0007669"/>
    <property type="project" value="UniProtKB-UniRule"/>
</dbReference>
<dbReference type="PANTHER" id="PTHR11538:SF41">
    <property type="entry name" value="PHENYLALANINE--TRNA LIGASE, MITOCHONDRIAL"/>
    <property type="match status" value="1"/>
</dbReference>
<evidence type="ECO:0000256" key="11">
    <source>
        <dbReference type="ARBA" id="ARBA00023146"/>
    </source>
</evidence>
<evidence type="ECO:0000259" key="14">
    <source>
        <dbReference type="PROSITE" id="PS50862"/>
    </source>
</evidence>
<comment type="subcellular location">
    <subcellularLocation>
        <location evidence="1 13">Cytoplasm</location>
    </subcellularLocation>
</comment>
<reference evidence="15 16" key="1">
    <citation type="journal article" date="2018" name="Microbiome">
        <title>Fine metagenomic profile of the Mediterranean stratified and mixed water columns revealed by assembly and recruitment.</title>
        <authorList>
            <person name="Haro-Moreno J.M."/>
            <person name="Lopez-Perez M."/>
            <person name="De La Torre J.R."/>
            <person name="Picazo A."/>
            <person name="Camacho A."/>
            <person name="Rodriguez-Valera F."/>
        </authorList>
    </citation>
    <scope>NUCLEOTIDE SEQUENCE [LARGE SCALE GENOMIC DNA]</scope>
    <source>
        <strain evidence="15">MED-G57</strain>
    </source>
</reference>
<dbReference type="GO" id="GO:0000049">
    <property type="term" value="F:tRNA binding"/>
    <property type="evidence" value="ECO:0007669"/>
    <property type="project" value="InterPro"/>
</dbReference>
<dbReference type="NCBIfam" id="TIGR00468">
    <property type="entry name" value="pheS"/>
    <property type="match status" value="1"/>
</dbReference>
<dbReference type="InterPro" id="IPR002319">
    <property type="entry name" value="Phenylalanyl-tRNA_Synthase"/>
</dbReference>
<dbReference type="GO" id="GO:0000287">
    <property type="term" value="F:magnesium ion binding"/>
    <property type="evidence" value="ECO:0007669"/>
    <property type="project" value="UniProtKB-UniRule"/>
</dbReference>
<gene>
    <name evidence="13" type="primary">pheS</name>
    <name evidence="15" type="ORF">DBW71_06025</name>
</gene>
<dbReference type="EC" id="6.1.1.20" evidence="13"/>
<comment type="similarity">
    <text evidence="2 13">Belongs to the class-II aminoacyl-tRNA synthetase family. Phe-tRNA synthetase alpha subunit type 1 subfamily.</text>
</comment>
<comment type="subunit">
    <text evidence="3 13">Tetramer of two alpha and two beta subunits.</text>
</comment>
<comment type="caution">
    <text evidence="15">The sequence shown here is derived from an EMBL/GenBank/DDBJ whole genome shotgun (WGS) entry which is preliminary data.</text>
</comment>
<feature type="binding site" evidence="13">
    <location>
        <position position="262"/>
    </location>
    <ligand>
        <name>Mg(2+)</name>
        <dbReference type="ChEBI" id="CHEBI:18420"/>
        <note>shared with beta subunit</note>
    </ligand>
</feature>
<dbReference type="CDD" id="cd00496">
    <property type="entry name" value="PheRS_alpha_core"/>
    <property type="match status" value="1"/>
</dbReference>
<keyword evidence="4 13" id="KW-0963">Cytoplasm</keyword>
<evidence type="ECO:0000256" key="9">
    <source>
        <dbReference type="ARBA" id="ARBA00022842"/>
    </source>
</evidence>
<evidence type="ECO:0000256" key="8">
    <source>
        <dbReference type="ARBA" id="ARBA00022840"/>
    </source>
</evidence>
<proteinExistence type="inferred from homology"/>
<dbReference type="PROSITE" id="PS50862">
    <property type="entry name" value="AA_TRNA_LIGASE_II"/>
    <property type="match status" value="1"/>
</dbReference>
<evidence type="ECO:0000256" key="2">
    <source>
        <dbReference type="ARBA" id="ARBA00010207"/>
    </source>
</evidence>
<dbReference type="Pfam" id="PF01409">
    <property type="entry name" value="tRNA-synt_2d"/>
    <property type="match status" value="1"/>
</dbReference>
<evidence type="ECO:0000256" key="10">
    <source>
        <dbReference type="ARBA" id="ARBA00022917"/>
    </source>
</evidence>
<dbReference type="AlphaFoldDB" id="A0A368DJK6"/>
<dbReference type="InterPro" id="IPR010978">
    <property type="entry name" value="tRNA-bd_arm"/>
</dbReference>
<dbReference type="EMBL" id="QOQD01000018">
    <property type="protein sequence ID" value="RCL72028.1"/>
    <property type="molecule type" value="Genomic_DNA"/>
</dbReference>